<proteinExistence type="predicted"/>
<accession>A0A812P049</accession>
<organism evidence="2 3">
    <name type="scientific">Symbiodinium natans</name>
    <dbReference type="NCBI Taxonomy" id="878477"/>
    <lineage>
        <taxon>Eukaryota</taxon>
        <taxon>Sar</taxon>
        <taxon>Alveolata</taxon>
        <taxon>Dinophyceae</taxon>
        <taxon>Suessiales</taxon>
        <taxon>Symbiodiniaceae</taxon>
        <taxon>Symbiodinium</taxon>
    </lineage>
</organism>
<keyword evidence="3" id="KW-1185">Reference proteome</keyword>
<evidence type="ECO:0000259" key="1">
    <source>
        <dbReference type="PROSITE" id="PS51820"/>
    </source>
</evidence>
<feature type="domain" description="PA14" evidence="1">
    <location>
        <begin position="1"/>
        <end position="68"/>
    </location>
</feature>
<dbReference type="EMBL" id="CAJNDS010002114">
    <property type="protein sequence ID" value="CAE7335249.1"/>
    <property type="molecule type" value="Genomic_DNA"/>
</dbReference>
<dbReference type="InterPro" id="IPR037524">
    <property type="entry name" value="PA14/GLEYA"/>
</dbReference>
<protein>
    <recommendedName>
        <fullName evidence="1">PA14 domain-containing protein</fullName>
    </recommendedName>
</protein>
<name>A0A812P049_9DINO</name>
<sequence length="722" mass="79716">MLYLDGKLVVDNDGCHGPLEKSSIEKFLSPGAHKLKVEMCERGGGETLKLQYSGPDTGNSKVKIPKSALKHAKAGKHVLEGDSYAKGPLVANEGPGVGDLLGGQSMDACNQMCDRISTCYSYALCGDNCHFKNRFVEPWDPRSTKDCRSVYKARKEAFMLNPGDVVALHNQHFNRFVSLKKKDGKLGLYVSPQWPVVDLKDTAEAERFVVMDAGNGEVALYNKHYKRFITMGSGVVSVSSETNDVPPGGVANLLPVADLDGYVGFYSHQTGMFLQMSDQQVMKVKKVAPDQFATSNRHHYTWVKFQVLKAPPPSFGSGLTSAMQVRCSIYGDFGEELAPVRTGLTIDIKDNVCWEKKKVKAAVTREDKGLPEEKCLSKCRMDKTCSHFWWTADSCKQYALRSSGADVTVWVKVPDCGQAAACMEVGGSQDYRTSGLYCPLGQDSHGRVFYQKKAPTLEDSFYMAKYPSDHGKCSTSEWVVQSPSSSDYLKPDVGYYELRGPVQSCVPSADVQVAARGCAKPQAFGPPEEGLPAFVIDDPSTEAPEDFWLHPCDCAPEAWGADLPMNPKTFETIPSGSSNQYIPAPYLIVEGQFACPTRQLRGLHRETETEVMEKADCEAICRMDEHCHLFWHGQQHGASVCRIFSGCDSLVRELGIEGALMAMPKRKLCQVVDAVTCWQTTLRRDYLTREHQVLKPGDTVGLYNEHSKQFVSRSGGEKKQVA</sequence>
<dbReference type="PROSITE" id="PS51820">
    <property type="entry name" value="PA14"/>
    <property type="match status" value="1"/>
</dbReference>
<dbReference type="Proteomes" id="UP000604046">
    <property type="component" value="Unassembled WGS sequence"/>
</dbReference>
<comment type="caution">
    <text evidence="2">The sequence shown here is derived from an EMBL/GenBank/DDBJ whole genome shotgun (WGS) entry which is preliminary data.</text>
</comment>
<dbReference type="AlphaFoldDB" id="A0A812P049"/>
<reference evidence="2" key="1">
    <citation type="submission" date="2021-02" db="EMBL/GenBank/DDBJ databases">
        <authorList>
            <person name="Dougan E. K."/>
            <person name="Rhodes N."/>
            <person name="Thang M."/>
            <person name="Chan C."/>
        </authorList>
    </citation>
    <scope>NUCLEOTIDE SEQUENCE</scope>
</reference>
<evidence type="ECO:0000313" key="2">
    <source>
        <dbReference type="EMBL" id="CAE7335249.1"/>
    </source>
</evidence>
<evidence type="ECO:0000313" key="3">
    <source>
        <dbReference type="Proteomes" id="UP000604046"/>
    </source>
</evidence>
<gene>
    <name evidence="2" type="ORF">SNAT2548_LOCUS17531</name>
</gene>